<keyword evidence="1" id="KW-0472">Membrane</keyword>
<dbReference type="InterPro" id="IPR011249">
    <property type="entry name" value="Metalloenz_LuxS/M16"/>
</dbReference>
<dbReference type="InterPro" id="IPR007863">
    <property type="entry name" value="Peptidase_M16_C"/>
</dbReference>
<keyword evidence="1" id="KW-0812">Transmembrane</keyword>
<dbReference type="SUPFAM" id="SSF63411">
    <property type="entry name" value="LuxS/MPP-like metallohydrolase"/>
    <property type="match status" value="4"/>
</dbReference>
<organism evidence="3 4">
    <name type="scientific">Theileria orientalis</name>
    <dbReference type="NCBI Taxonomy" id="68886"/>
    <lineage>
        <taxon>Eukaryota</taxon>
        <taxon>Sar</taxon>
        <taxon>Alveolata</taxon>
        <taxon>Apicomplexa</taxon>
        <taxon>Aconoidasida</taxon>
        <taxon>Piroplasmida</taxon>
        <taxon>Theileriidae</taxon>
        <taxon>Theileria</taxon>
    </lineage>
</organism>
<feature type="transmembrane region" description="Helical" evidence="1">
    <location>
        <begin position="933"/>
        <end position="953"/>
    </location>
</feature>
<protein>
    <submittedName>
        <fullName evidence="3">Falcilysin</fullName>
    </submittedName>
</protein>
<feature type="domain" description="Peptidase M16C associated" evidence="2">
    <location>
        <begin position="526"/>
        <end position="797"/>
    </location>
</feature>
<dbReference type="GO" id="GO:0046872">
    <property type="term" value="F:metal ion binding"/>
    <property type="evidence" value="ECO:0007669"/>
    <property type="project" value="InterPro"/>
</dbReference>
<dbReference type="Pfam" id="PF07885">
    <property type="entry name" value="Ion_trans_2"/>
    <property type="match status" value="1"/>
</dbReference>
<dbReference type="InterPro" id="IPR013578">
    <property type="entry name" value="Peptidase_M16C_assoc"/>
</dbReference>
<keyword evidence="1" id="KW-1133">Transmembrane helix</keyword>
<dbReference type="Pfam" id="PF05193">
    <property type="entry name" value="Peptidase_M16_C"/>
    <property type="match status" value="1"/>
</dbReference>
<dbReference type="Gene3D" id="1.10.287.70">
    <property type="match status" value="1"/>
</dbReference>
<dbReference type="GO" id="GO:0016485">
    <property type="term" value="P:protein processing"/>
    <property type="evidence" value="ECO:0007669"/>
    <property type="project" value="TreeGrafter"/>
</dbReference>
<feature type="transmembrane region" description="Helical" evidence="1">
    <location>
        <begin position="1331"/>
        <end position="1351"/>
    </location>
</feature>
<dbReference type="Pfam" id="PF22614">
    <property type="entry name" value="Slo-like_RCK"/>
    <property type="match status" value="1"/>
</dbReference>
<feature type="transmembrane region" description="Helical" evidence="1">
    <location>
        <begin position="1287"/>
        <end position="1311"/>
    </location>
</feature>
<evidence type="ECO:0000259" key="2">
    <source>
        <dbReference type="SMART" id="SM01264"/>
    </source>
</evidence>
<feature type="transmembrane region" description="Helical" evidence="1">
    <location>
        <begin position="1492"/>
        <end position="1510"/>
    </location>
</feature>
<evidence type="ECO:0000313" key="3">
    <source>
        <dbReference type="EMBL" id="UKK02215.2"/>
    </source>
</evidence>
<dbReference type="InterPro" id="IPR011765">
    <property type="entry name" value="Pept_M16_N"/>
</dbReference>
<feature type="transmembrane region" description="Helical" evidence="1">
    <location>
        <begin position="1071"/>
        <end position="1092"/>
    </location>
</feature>
<dbReference type="Pfam" id="PF00675">
    <property type="entry name" value="Peptidase_M16"/>
    <property type="match status" value="1"/>
</dbReference>
<feature type="transmembrane region" description="Helical" evidence="1">
    <location>
        <begin position="1363"/>
        <end position="1385"/>
    </location>
</feature>
<accession>A0A976QUU1</accession>
<dbReference type="InterPro" id="IPR003148">
    <property type="entry name" value="RCK_N"/>
</dbReference>
<dbReference type="Proteomes" id="UP000244811">
    <property type="component" value="Chromosome 2"/>
</dbReference>
<dbReference type="Pfam" id="PF22516">
    <property type="entry name" value="PreP_C"/>
    <property type="match status" value="1"/>
</dbReference>
<feature type="transmembrane region" description="Helical" evidence="1">
    <location>
        <begin position="1467"/>
        <end position="1486"/>
    </location>
</feature>
<name>A0A976QUU1_THEOR</name>
<dbReference type="SUPFAM" id="SSF81324">
    <property type="entry name" value="Voltage-gated potassium channels"/>
    <property type="match status" value="1"/>
</dbReference>
<dbReference type="SMART" id="SM01264">
    <property type="entry name" value="M16C_associated"/>
    <property type="match status" value="1"/>
</dbReference>
<proteinExistence type="predicted"/>
<dbReference type="Pfam" id="PF08367">
    <property type="entry name" value="M16C_assoc"/>
    <property type="match status" value="1"/>
</dbReference>
<dbReference type="EMBL" id="CP056071">
    <property type="protein sequence ID" value="UKK02215.2"/>
    <property type="molecule type" value="Genomic_DNA"/>
</dbReference>
<evidence type="ECO:0000256" key="1">
    <source>
        <dbReference type="SAM" id="Phobius"/>
    </source>
</evidence>
<dbReference type="GO" id="GO:0004222">
    <property type="term" value="F:metalloendopeptidase activity"/>
    <property type="evidence" value="ECO:0007669"/>
    <property type="project" value="TreeGrafter"/>
</dbReference>
<dbReference type="InterPro" id="IPR055130">
    <property type="entry name" value="PreP_C"/>
</dbReference>
<dbReference type="PANTHER" id="PTHR43016:SF13">
    <property type="entry name" value="PRESEQUENCE PROTEASE, MITOCHONDRIAL"/>
    <property type="match status" value="1"/>
</dbReference>
<reference evidence="3" key="1">
    <citation type="submission" date="2022-07" db="EMBL/GenBank/DDBJ databases">
        <title>Evaluation of T. orientalis genome assembly methods using nanopore sequencing and analysis of variation between genomes.</title>
        <authorList>
            <person name="Yam J."/>
            <person name="Micallef M.L."/>
            <person name="Liu M."/>
            <person name="Djordjevic S.P."/>
            <person name="Bogema D.R."/>
            <person name="Jenkins C."/>
        </authorList>
    </citation>
    <scope>NUCLEOTIDE SEQUENCE</scope>
    <source>
        <strain evidence="3">Goon Nure</strain>
    </source>
</reference>
<sequence>MKKTEFGEEPEWVQESKNYNHKAFDNTGSVYIPELGVVATKYKHKLSGFNVMSLQTHINSGKEMCFDLCVPTPPLNSKGSPHVLEHSVLAGTAKYPSKDAFSILIQGGFTSFLNAVTYKDRTSYLFSSTNEKGFYQVADVYMDSFFRPNVTKDKMIFDQECWHYRVTDGSADKSDADIILHDRTIGFAGIVYSEMKLRSSDSAALFYYLTYENLFNNSYKYISGGAPKDIVDLTHQELVNFYNLYYGPRTSMLYFYGPYDLKNRLDFVDNYLKTYNIGIDKDPKTGKLSHNANLESADSNIDFEEYKDKPKYASSHFSSANPNEDEFMISWLLDPVHKGSKDKFKIDFVDNIGFQVLQYLLMGTPESVLYKALIDSNLGKKVIGSGFSGEYKQSLFSVGLKGVDKLKHGSKEEMVQKFEKVVFDTLTKIKDEGFKRDAIDSGLNSVEFEMRELNSGYYPKGLMLISLMQTQFQYGRDPFGLLKFDSLMSELRKRIFSDDPSKYFVNLLEKHMLNNTTRVTLHMEAVESKEYEKEFNKKIAEKLQSRLSHLSKEEVDKMEEYYNNFKKDRQKTEGDEVLNSFETLELSDLCREQEKIPTKSYKLSENELTNCQSYETNLDNKTILVHTHPIESHGILYMEYALALDGFTVDDLKYLGMFASMLRESGTDKLTPEEVSYLVDKNLGGVSLSTYFTTESNNQTYDDPKKGLGYLVVRSKALKHKTDQMVDIVNDLLANANFSNSKKGLELAKRSLSIFQSNVANEGHEFSSLRLSSRFSVSSYAEELVNGFTQLEFLRDKLVPLAEKDWSKVESKLNELRKKLMKVNNLTVNLTGDQELVDSFLKNSAQFYNKLTSTFKSDEQKSDETKVWVEEVLKNKLMDSTNQHELIVAPTNVNYVGMGGKLFDGNDKILGSDSLVFHYIKRTHLFKQVRMTLGAYGAYASLLTTGHMILVSYADPNFEKTLDVYRNIPSSLKETYETLNDRDLLRQKIGKLSQLDKPLHVENKSLLSLKRLLRKETDEFRQNFREDIFDATKECFKRIEEKFEKENNWKNICSVVNNTTSKEASDEFKRLTLGLIDEVIGLLVVVFILFSTVRQCIRLPLSPVFSIAIVSSLTLVSFFLLNFNKIIFFVNKYVTLSYKSKGQLYNTSLINRRRRTSEYSKQNVEKEGKPSTITFEHDSKALSSLSLRSEPSLLEGGEYTPLSPSNIPHRPLIRSLSSKGGRKYYRFASDDMHLRRGSVALKEVPIFTGKISTSEDVRRENLFFKALRKLRIWFSLHLVRKVLLSKIWVVSSLLLTLTWFAVWEWAALYMTRDDGDFNLLHWNMDRVPYQYWYLESAFQIIFAVTYILNLYEGGSRLKYIFSFFGMIELTMTPVITEIISIVTYYHPQLVSDRNESLHNFGLLFFGSLRFLRLFQTEYLISKSFTWVSEFYTVFIGIAASILALVFAFSGLLFLLEAPRHDIKFTTPFDFIFFGVATMATVGYGDFSPITVIGRILCILFIVLCVTIGATQFKRLKLSVSDKTHKMGRGKFSEGYIFFWGSLSDWQLLSFCKCIHNTYESSISNVVVATPLPLKYYETVHMAVTQNTGIKLIIFGGSSTLYDPSYIAKLLFNSNYTVLVNDMDFNLLPNFNEYIINDDRRTILMALASINVSRQLRIPIAIQLHGSEYKSLLKNADMDNVFYNRELKYKMFSKSVGCRGLFYLISSLFHSPTNINRSKIHVEEMCNLFLFSERAPDLYEHSNQTLSSTQQVELSVYNVQNQMNELFRGMKFQIFKLHFPKSSHVSFQEFANYLYTHKNMFLIGIVSSKNICILNPVRYKIGDEIDDRFCGLVMAESLNDVIRVSLSKFNPEEYGTHEIPTVPSLKKARSISLLPSISEAVHSDKAPKYRGLYKVPNYTFAVQNILDDESLVLLCGWPYDLKMFISNLFDDRRYNIVILAPMESVDEEDPQSLEEYSNRVVYIDSTPMEVNALVNAGISHADCVIIFNFHHTTNKGRRENLSRDYQVLFIHRLAMEATRNDRRTRKLNTILDVSHASCLEYMDPSLIVNVDVTSKNYAQNKCWENYGEFMSSYEIASGSIFVQDMFYAILAHSNTKSQYSVTHECIDSLVKPAQVKVGNYTLEGGSIILERAAISFYGKNFEDLFKYYFNVEKKICIGILRTYVIPFGPEETKEFVIVAPQPYLMIQPDDQIYMITKSRTI</sequence>
<dbReference type="InterPro" id="IPR013099">
    <property type="entry name" value="K_chnl_dom"/>
</dbReference>
<dbReference type="GO" id="GO:0006813">
    <property type="term" value="P:potassium ion transport"/>
    <property type="evidence" value="ECO:0007669"/>
    <property type="project" value="InterPro"/>
</dbReference>
<feature type="transmembrane region" description="Helical" evidence="1">
    <location>
        <begin position="1430"/>
        <end position="1455"/>
    </location>
</feature>
<evidence type="ECO:0000313" key="4">
    <source>
        <dbReference type="Proteomes" id="UP000244811"/>
    </source>
</evidence>
<gene>
    <name evidence="3" type="ORF">MACK_001570</name>
</gene>
<dbReference type="Gene3D" id="3.30.830.10">
    <property type="entry name" value="Metalloenzyme, LuxS/M16 peptidase-like"/>
    <property type="match status" value="4"/>
</dbReference>
<dbReference type="PANTHER" id="PTHR43016">
    <property type="entry name" value="PRESEQUENCE PROTEASE"/>
    <property type="match status" value="1"/>
</dbReference>
<feature type="transmembrane region" description="Helical" evidence="1">
    <location>
        <begin position="1104"/>
        <end position="1123"/>
    </location>
</feature>
<dbReference type="Gene3D" id="3.40.50.720">
    <property type="entry name" value="NAD(P)-binding Rossmann-like Domain"/>
    <property type="match status" value="1"/>
</dbReference>